<dbReference type="GO" id="GO:0004843">
    <property type="term" value="F:cysteine-type deubiquitinase activity"/>
    <property type="evidence" value="ECO:0007669"/>
    <property type="project" value="UniProtKB-EC"/>
</dbReference>
<dbReference type="EMBL" id="VZTZ01050170">
    <property type="protein sequence ID" value="NXU46436.1"/>
    <property type="molecule type" value="Genomic_DNA"/>
</dbReference>
<dbReference type="AlphaFoldDB" id="A0A7L3KXF9"/>
<evidence type="ECO:0000313" key="15">
    <source>
        <dbReference type="Proteomes" id="UP000525319"/>
    </source>
</evidence>
<keyword evidence="4" id="KW-0645">Protease</keyword>
<evidence type="ECO:0000256" key="9">
    <source>
        <dbReference type="ARBA" id="ARBA00075197"/>
    </source>
</evidence>
<keyword evidence="5" id="KW-0833">Ubl conjugation pathway</keyword>
<dbReference type="GO" id="GO:0006508">
    <property type="term" value="P:proteolysis"/>
    <property type="evidence" value="ECO:0007669"/>
    <property type="project" value="UniProtKB-KW"/>
</dbReference>
<accession>A0A7L3KXF9</accession>
<feature type="non-terminal residue" evidence="14">
    <location>
        <position position="1"/>
    </location>
</feature>
<sequence>MFGDLFEEDFSFISNNHCGKGKKSKPRESEPPAPRDFTNLSGIKNQGGTCYLNSLLQTLLFTPEFRGEALFSLGPEELGTLDDSRKPDAKVRIIPLQLQRLFAQLLLLDQQAASTTDLTESFGWSSHEEMRQHDVQELNRILFSALETSLVGTSGHDLINRLYHGIVVNQIVCKECKNVSERQEDFLDLTVAVKGVAGLEEALWNMYVEEEYFENDNLYRCGACDKLVEASKSAKLRKLPPFLTISLLRFNFDFEKCERYKETSCYTFPIHINLRPFCEQTEMDDSEYMYELFSVIIHKGGCYGGHYHVYIRDVDELGNWQLQEEEDGLIEDKVLRDTENGREMENPLSVLKGILSEEEAKQIPVDQLGQKFLEKKGVSWNKKYRKQYGALRKYLQNHPQIFQMSPDGNKVGLKETHRLLFKLDSCGQDLQSPPQKNDVQWNCEKTPPRTRAASAGCHWFDLNDSKVQPIKEKDIEKQFQGKESAYMLFYRKAQLKRPPEARGNPRYQIPEHLLNEMNATNTELQKMRAECDSANNGIDLHLHLSSCYKFHNGALHPSLSWKESVVDLTIDRRKTLGDLRQAVFQMLESWEGDMVLSMAKPLPAGLHLYQVLEGDELTLDGIGLTDGADIFVWNGKEVGGTKVQTGPEHEPLVLNVLRLAEHNEGGKGQHFSEAQLVFSCSTSLGQLLSALAPAGGIILKNGSGADREAKNWEVFREEDMKETVRSVGLRDGCSVLILDSHDQSFVNVASGNLTAFTYDISWLQVKNFCGLEEEEEHVKITATIETVMSDIKLKAIRELGLEKELANESCLRPVSGNGKLLSPVPEDYTVKEAELKMGSLLGLCRGKAPTSTQLFLYFMVGSDQNCSPEMEIVVEETASVRECLNLMLEKSGLSGDNWHLRRLDWCYEAGEALSQENATLKELNICRGDTLVITEGKLPEKGLLKIPIWWLKPLRHKKHGENGQDQVNGITWKMDALQVSVQIMLTLYFFLLLPPFKALPEPTYPGLDLCYAGRIEIAGEASLEDLKMQALTLPCCQEQAVPLPSFLRVWTVDSKRPGKLLRDNKRRLSDYRLGARVEICIEPLQEEENLGPQELLLRVQMGIPGERDYSDSRDLVWDISKECTTWALRQRVASHYCLPVDKIEIAKYFPERFEWLPISSWTQQISKRKRRKKQESLQSAPYHLKDGDIIGVKNLLLDDTKDFSTVRDDIEKEKQKQLALEKRKSRQEHVQDPFFPKEKLPTKPRKPEVALSINVGVFR</sequence>
<evidence type="ECO:0000256" key="8">
    <source>
        <dbReference type="ARBA" id="ARBA00071622"/>
    </source>
</evidence>
<comment type="similarity">
    <text evidence="2">Belongs to the peptidase C19 family.</text>
</comment>
<dbReference type="Pfam" id="PF00443">
    <property type="entry name" value="UCH"/>
    <property type="match status" value="1"/>
</dbReference>
<feature type="domain" description="USP" evidence="13">
    <location>
        <begin position="41"/>
        <end position="493"/>
    </location>
</feature>
<dbReference type="PANTHER" id="PTHR24006:SF842">
    <property type="entry name" value="UBIQUITIN CARBOXYL-TERMINAL HYDROLASE 40"/>
    <property type="match status" value="1"/>
</dbReference>
<evidence type="ECO:0000256" key="10">
    <source>
        <dbReference type="ARBA" id="ARBA00078954"/>
    </source>
</evidence>
<proteinExistence type="inferred from homology"/>
<dbReference type="FunFam" id="3.90.70.10:FF:000043">
    <property type="entry name" value="Ubiquitin carboxyl-terminal hydrolase 40"/>
    <property type="match status" value="1"/>
</dbReference>
<dbReference type="PROSITE" id="PS00972">
    <property type="entry name" value="USP_1"/>
    <property type="match status" value="1"/>
</dbReference>
<gene>
    <name evidence="14" type="primary">Usp40</name>
    <name evidence="14" type="ORF">DRYBRU_R11188</name>
</gene>
<dbReference type="OrthoDB" id="289038at2759"/>
<dbReference type="PROSITE" id="PS50235">
    <property type="entry name" value="USP_3"/>
    <property type="match status" value="1"/>
</dbReference>
<organism evidence="14 15">
    <name type="scientific">Drymodes brunneopygia</name>
    <dbReference type="NCBI Taxonomy" id="626378"/>
    <lineage>
        <taxon>Eukaryota</taxon>
        <taxon>Metazoa</taxon>
        <taxon>Chordata</taxon>
        <taxon>Craniata</taxon>
        <taxon>Vertebrata</taxon>
        <taxon>Euteleostomi</taxon>
        <taxon>Archelosauria</taxon>
        <taxon>Archosauria</taxon>
        <taxon>Dinosauria</taxon>
        <taxon>Saurischia</taxon>
        <taxon>Theropoda</taxon>
        <taxon>Coelurosauria</taxon>
        <taxon>Aves</taxon>
        <taxon>Neognathae</taxon>
        <taxon>Neoaves</taxon>
        <taxon>Telluraves</taxon>
        <taxon>Australaves</taxon>
        <taxon>Passeriformes</taxon>
        <taxon>Petroicidae</taxon>
        <taxon>Drymodes</taxon>
    </lineage>
</organism>
<evidence type="ECO:0000256" key="2">
    <source>
        <dbReference type="ARBA" id="ARBA00009085"/>
    </source>
</evidence>
<evidence type="ECO:0000313" key="14">
    <source>
        <dbReference type="EMBL" id="NXU46436.1"/>
    </source>
</evidence>
<feature type="non-terminal residue" evidence="14">
    <location>
        <position position="1259"/>
    </location>
</feature>
<dbReference type="GO" id="GO:0005829">
    <property type="term" value="C:cytosol"/>
    <property type="evidence" value="ECO:0007669"/>
    <property type="project" value="TreeGrafter"/>
</dbReference>
<name>A0A7L3KXF9_9PASS</name>
<keyword evidence="7" id="KW-0788">Thiol protease</keyword>
<dbReference type="InterPro" id="IPR018200">
    <property type="entry name" value="USP_CS"/>
</dbReference>
<dbReference type="GO" id="GO:0016579">
    <property type="term" value="P:protein deubiquitination"/>
    <property type="evidence" value="ECO:0007669"/>
    <property type="project" value="InterPro"/>
</dbReference>
<dbReference type="InterPro" id="IPR028889">
    <property type="entry name" value="USP"/>
</dbReference>
<dbReference type="FunFam" id="3.90.70.10:FF:000101">
    <property type="entry name" value="Ubiquitin specific peptidase 40"/>
    <property type="match status" value="1"/>
</dbReference>
<evidence type="ECO:0000256" key="7">
    <source>
        <dbReference type="ARBA" id="ARBA00022807"/>
    </source>
</evidence>
<dbReference type="InterPro" id="IPR050164">
    <property type="entry name" value="Peptidase_C19"/>
</dbReference>
<dbReference type="InterPro" id="IPR001394">
    <property type="entry name" value="Peptidase_C19_UCH"/>
</dbReference>
<feature type="region of interest" description="Disordered" evidence="12">
    <location>
        <begin position="17"/>
        <end position="41"/>
    </location>
</feature>
<comment type="caution">
    <text evidence="14">The sequence shown here is derived from an EMBL/GenBank/DDBJ whole genome shotgun (WGS) entry which is preliminary data.</text>
</comment>
<keyword evidence="15" id="KW-1185">Reference proteome</keyword>
<evidence type="ECO:0000256" key="6">
    <source>
        <dbReference type="ARBA" id="ARBA00022801"/>
    </source>
</evidence>
<evidence type="ECO:0000256" key="11">
    <source>
        <dbReference type="ARBA" id="ARBA00082203"/>
    </source>
</evidence>
<dbReference type="InterPro" id="IPR057763">
    <property type="entry name" value="UBL_USP40"/>
</dbReference>
<dbReference type="CDD" id="cd02659">
    <property type="entry name" value="peptidase_C19C"/>
    <property type="match status" value="1"/>
</dbReference>
<reference evidence="14 15" key="1">
    <citation type="submission" date="2019-09" db="EMBL/GenBank/DDBJ databases">
        <title>Bird 10,000 Genomes (B10K) Project - Family phase.</title>
        <authorList>
            <person name="Zhang G."/>
        </authorList>
    </citation>
    <scope>NUCLEOTIDE SEQUENCE [LARGE SCALE GENOMIC DNA]</scope>
    <source>
        <strain evidence="14">B10K-DU-030-03</strain>
    </source>
</reference>
<dbReference type="GO" id="GO:0005634">
    <property type="term" value="C:nucleus"/>
    <property type="evidence" value="ECO:0007669"/>
    <property type="project" value="TreeGrafter"/>
</dbReference>
<dbReference type="EC" id="3.4.19.12" evidence="3"/>
<dbReference type="Proteomes" id="UP000525319">
    <property type="component" value="Unassembled WGS sequence"/>
</dbReference>
<evidence type="ECO:0000256" key="5">
    <source>
        <dbReference type="ARBA" id="ARBA00022786"/>
    </source>
</evidence>
<evidence type="ECO:0000256" key="1">
    <source>
        <dbReference type="ARBA" id="ARBA00000707"/>
    </source>
</evidence>
<dbReference type="SUPFAM" id="SSF54001">
    <property type="entry name" value="Cysteine proteinases"/>
    <property type="match status" value="1"/>
</dbReference>
<dbReference type="Gene3D" id="3.90.70.10">
    <property type="entry name" value="Cysteine proteinases"/>
    <property type="match status" value="2"/>
</dbReference>
<evidence type="ECO:0000256" key="3">
    <source>
        <dbReference type="ARBA" id="ARBA00012759"/>
    </source>
</evidence>
<dbReference type="PROSITE" id="PS00973">
    <property type="entry name" value="USP_2"/>
    <property type="match status" value="1"/>
</dbReference>
<evidence type="ECO:0000256" key="4">
    <source>
        <dbReference type="ARBA" id="ARBA00022670"/>
    </source>
</evidence>
<feature type="region of interest" description="Disordered" evidence="12">
    <location>
        <begin position="1217"/>
        <end position="1246"/>
    </location>
</feature>
<evidence type="ECO:0000259" key="13">
    <source>
        <dbReference type="PROSITE" id="PS50235"/>
    </source>
</evidence>
<dbReference type="InterPro" id="IPR038765">
    <property type="entry name" value="Papain-like_cys_pep_sf"/>
</dbReference>
<dbReference type="Pfam" id="PF25822">
    <property type="entry name" value="UBL_USP40"/>
    <property type="match status" value="1"/>
</dbReference>
<evidence type="ECO:0000256" key="12">
    <source>
        <dbReference type="SAM" id="MobiDB-lite"/>
    </source>
</evidence>
<dbReference type="PANTHER" id="PTHR24006">
    <property type="entry name" value="UBIQUITIN CARBOXYL-TERMINAL HYDROLASE"/>
    <property type="match status" value="1"/>
</dbReference>
<protein>
    <recommendedName>
        <fullName evidence="8">Ubiquitin carboxyl-terminal hydrolase 40</fullName>
        <ecNumber evidence="3">3.4.19.12</ecNumber>
    </recommendedName>
    <alternativeName>
        <fullName evidence="11">Deubiquitinating enzyme 40</fullName>
    </alternativeName>
    <alternativeName>
        <fullName evidence="9">Ubiquitin thioesterase 40</fullName>
    </alternativeName>
    <alternativeName>
        <fullName evidence="10">Ubiquitin-specific-processing protease 40</fullName>
    </alternativeName>
</protein>
<comment type="catalytic activity">
    <reaction evidence="1">
        <text>Thiol-dependent hydrolysis of ester, thioester, amide, peptide and isopeptide bonds formed by the C-terminal Gly of ubiquitin (a 76-residue protein attached to proteins as an intracellular targeting signal).</text>
        <dbReference type="EC" id="3.4.19.12"/>
    </reaction>
</comment>
<keyword evidence="6 14" id="KW-0378">Hydrolase</keyword>